<dbReference type="AlphaFoldDB" id="A0A7R9BZ11"/>
<proteinExistence type="inferred from homology"/>
<feature type="transmembrane region" description="Helical" evidence="6">
    <location>
        <begin position="421"/>
        <end position="439"/>
    </location>
</feature>
<feature type="transmembrane region" description="Helical" evidence="6">
    <location>
        <begin position="493"/>
        <end position="513"/>
    </location>
</feature>
<keyword evidence="8" id="KW-1185">Reference proteome</keyword>
<sequence>MREGTAKDPTGVVLGRLAGWLTAALTKVKSSLRVRKGISLLSTSESPGLCNPRSVGVFPGLNLTTRKVNPTKQRVCLLLFWVVVFENREFREEMGAALAGFGLTQAACCCGSAACSLCCSACPACKNSTSTRIMYALLLVVTAAVCCIMMAPGLQDDLKHVPFCKAPPSNTSSLLPSLPNPGALDCTGIVGYLAVYRVCLIVTMFFVLMAVMMTGVRSSRDLRSGIQNGFWGLKYMVVIGGVVGAFFIPHGYFGQIWMYFGMAGGLVFILIQLVLIVDFAHSWAENWLAKVDDGESKAWWAALLSVTFFQYALFITAIVLFFVYYTAGGDCQLNKFFISFNLILCLIVSGISVWPAVQERLPHSGLLQASFVSLYVMYLTWSAMSNSPQCECKPDFKSIINGNSTLVNPNVPCGDDGSIDTVGIIGLVIWLLCVLYSSIKNSSSSQAAKLGVLSSAVIIKDDGESGGLHQTGEDAGQSVWDNEEESVAYSWSFFHAMFALSTLYVMMTLTNWYSPNSDLKTMSANWASVWVKIISAWLCLMLYGWSLVAPMIFPDREF</sequence>
<keyword evidence="3 6" id="KW-0812">Transmembrane</keyword>
<dbReference type="EMBL" id="CAJPEX010004670">
    <property type="protein sequence ID" value="CAG0923161.1"/>
    <property type="molecule type" value="Genomic_DNA"/>
</dbReference>
<dbReference type="PANTHER" id="PTHR10383:SF9">
    <property type="entry name" value="SERINE INCORPORATOR, ISOFORM F"/>
    <property type="match status" value="1"/>
</dbReference>
<evidence type="ECO:0000256" key="3">
    <source>
        <dbReference type="ARBA" id="ARBA00022692"/>
    </source>
</evidence>
<dbReference type="Proteomes" id="UP000678499">
    <property type="component" value="Unassembled WGS sequence"/>
</dbReference>
<feature type="transmembrane region" description="Helical" evidence="6">
    <location>
        <begin position="232"/>
        <end position="250"/>
    </location>
</feature>
<comment type="similarity">
    <text evidence="2">Belongs to the TDE1 family.</text>
</comment>
<feature type="transmembrane region" description="Helical" evidence="6">
    <location>
        <begin position="366"/>
        <end position="384"/>
    </location>
</feature>
<feature type="transmembrane region" description="Helical" evidence="6">
    <location>
        <begin position="189"/>
        <end position="211"/>
    </location>
</feature>
<dbReference type="PANTHER" id="PTHR10383">
    <property type="entry name" value="SERINE INCORPORATOR"/>
    <property type="match status" value="1"/>
</dbReference>
<name>A0A7R9BZ11_9CRUS</name>
<evidence type="ECO:0000313" key="8">
    <source>
        <dbReference type="Proteomes" id="UP000678499"/>
    </source>
</evidence>
<keyword evidence="5 6" id="KW-0472">Membrane</keyword>
<evidence type="ECO:0000256" key="6">
    <source>
        <dbReference type="SAM" id="Phobius"/>
    </source>
</evidence>
<evidence type="ECO:0008006" key="9">
    <source>
        <dbReference type="Google" id="ProtNLM"/>
    </source>
</evidence>
<keyword evidence="4 6" id="KW-1133">Transmembrane helix</keyword>
<evidence type="ECO:0000256" key="2">
    <source>
        <dbReference type="ARBA" id="ARBA00006665"/>
    </source>
</evidence>
<organism evidence="7">
    <name type="scientific">Notodromas monacha</name>
    <dbReference type="NCBI Taxonomy" id="399045"/>
    <lineage>
        <taxon>Eukaryota</taxon>
        <taxon>Metazoa</taxon>
        <taxon>Ecdysozoa</taxon>
        <taxon>Arthropoda</taxon>
        <taxon>Crustacea</taxon>
        <taxon>Oligostraca</taxon>
        <taxon>Ostracoda</taxon>
        <taxon>Podocopa</taxon>
        <taxon>Podocopida</taxon>
        <taxon>Cypridocopina</taxon>
        <taxon>Cypridoidea</taxon>
        <taxon>Cyprididae</taxon>
        <taxon>Notodromas</taxon>
    </lineage>
</organism>
<dbReference type="EMBL" id="OA886707">
    <property type="protein sequence ID" value="CAD7283009.1"/>
    <property type="molecule type" value="Genomic_DNA"/>
</dbReference>
<feature type="transmembrane region" description="Helical" evidence="6">
    <location>
        <begin position="256"/>
        <end position="277"/>
    </location>
</feature>
<feature type="transmembrane region" description="Helical" evidence="6">
    <location>
        <begin position="533"/>
        <end position="553"/>
    </location>
</feature>
<reference evidence="7" key="1">
    <citation type="submission" date="2020-11" db="EMBL/GenBank/DDBJ databases">
        <authorList>
            <person name="Tran Van P."/>
        </authorList>
    </citation>
    <scope>NUCLEOTIDE SEQUENCE</scope>
</reference>
<dbReference type="GO" id="GO:0016020">
    <property type="term" value="C:membrane"/>
    <property type="evidence" value="ECO:0007669"/>
    <property type="project" value="UniProtKB-SubCell"/>
</dbReference>
<evidence type="ECO:0000256" key="4">
    <source>
        <dbReference type="ARBA" id="ARBA00022989"/>
    </source>
</evidence>
<dbReference type="InterPro" id="IPR005016">
    <property type="entry name" value="TDE1/TMS"/>
</dbReference>
<comment type="subcellular location">
    <subcellularLocation>
        <location evidence="1">Membrane</location>
        <topology evidence="1">Multi-pass membrane protein</topology>
    </subcellularLocation>
</comment>
<feature type="transmembrane region" description="Helical" evidence="6">
    <location>
        <begin position="336"/>
        <end position="354"/>
    </location>
</feature>
<gene>
    <name evidence="7" type="ORF">NMOB1V02_LOCUS10627</name>
</gene>
<evidence type="ECO:0000256" key="1">
    <source>
        <dbReference type="ARBA" id="ARBA00004141"/>
    </source>
</evidence>
<dbReference type="OrthoDB" id="5963193at2759"/>
<accession>A0A7R9BZ11</accession>
<evidence type="ECO:0000256" key="5">
    <source>
        <dbReference type="ARBA" id="ARBA00023136"/>
    </source>
</evidence>
<protein>
    <recommendedName>
        <fullName evidence="9">Serine incorporator</fullName>
    </recommendedName>
</protein>
<feature type="transmembrane region" description="Helical" evidence="6">
    <location>
        <begin position="298"/>
        <end position="324"/>
    </location>
</feature>
<dbReference type="Pfam" id="PF03348">
    <property type="entry name" value="Serinc"/>
    <property type="match status" value="1"/>
</dbReference>
<evidence type="ECO:0000313" key="7">
    <source>
        <dbReference type="EMBL" id="CAD7283009.1"/>
    </source>
</evidence>
<feature type="transmembrane region" description="Helical" evidence="6">
    <location>
        <begin position="133"/>
        <end position="151"/>
    </location>
</feature>